<dbReference type="OrthoDB" id="9771932at2"/>
<reference evidence="2 3" key="1">
    <citation type="submission" date="2016-09" db="EMBL/GenBank/DDBJ databases">
        <authorList>
            <person name="Capua I."/>
            <person name="De Benedictis P."/>
            <person name="Joannis T."/>
            <person name="Lombin L.H."/>
            <person name="Cattoli G."/>
        </authorList>
    </citation>
    <scope>NUCLEOTIDE SEQUENCE [LARGE SCALE GENOMIC DNA]</scope>
    <source>
        <strain evidence="2 3">GluBS11</strain>
    </source>
</reference>
<name>A0A1D3TU32_9FIRM</name>
<dbReference type="AlphaFoldDB" id="A0A1D3TU32"/>
<evidence type="ECO:0000313" key="2">
    <source>
        <dbReference type="EMBL" id="SCP97524.1"/>
    </source>
</evidence>
<dbReference type="Pfam" id="PF04909">
    <property type="entry name" value="Amidohydro_2"/>
    <property type="match status" value="1"/>
</dbReference>
<dbReference type="SUPFAM" id="SSF51556">
    <property type="entry name" value="Metallo-dependent hydrolases"/>
    <property type="match status" value="2"/>
</dbReference>
<accession>A0A1D3TU32</accession>
<dbReference type="Gene3D" id="3.20.20.140">
    <property type="entry name" value="Metal-dependent hydrolases"/>
    <property type="match status" value="1"/>
</dbReference>
<organism evidence="2 3">
    <name type="scientific">Anaerobium acetethylicum</name>
    <dbReference type="NCBI Taxonomy" id="1619234"/>
    <lineage>
        <taxon>Bacteria</taxon>
        <taxon>Bacillati</taxon>
        <taxon>Bacillota</taxon>
        <taxon>Clostridia</taxon>
        <taxon>Lachnospirales</taxon>
        <taxon>Lachnospiraceae</taxon>
        <taxon>Anaerobium</taxon>
    </lineage>
</organism>
<dbReference type="Proteomes" id="UP000199315">
    <property type="component" value="Unassembled WGS sequence"/>
</dbReference>
<dbReference type="InterPro" id="IPR006680">
    <property type="entry name" value="Amidohydro-rel"/>
</dbReference>
<dbReference type="InterPro" id="IPR032466">
    <property type="entry name" value="Metal_Hydrolase"/>
</dbReference>
<keyword evidence="3" id="KW-1185">Reference proteome</keyword>
<dbReference type="RefSeq" id="WP_091233718.1">
    <property type="nucleotide sequence ID" value="NZ_FMKA01000011.1"/>
</dbReference>
<gene>
    <name evidence="2" type="ORF">SAMN05421730_101155</name>
</gene>
<dbReference type="GO" id="GO:0016787">
    <property type="term" value="F:hydrolase activity"/>
    <property type="evidence" value="ECO:0007669"/>
    <property type="project" value="InterPro"/>
</dbReference>
<evidence type="ECO:0000259" key="1">
    <source>
        <dbReference type="Pfam" id="PF04909"/>
    </source>
</evidence>
<protein>
    <recommendedName>
        <fullName evidence="1">Amidohydrolase-related domain-containing protein</fullName>
    </recommendedName>
</protein>
<sequence length="170" mass="18998">MIIDFHTHIFPDEIAGKTLEKLRKMGGISPFTDGTLNGLKASMKAAGVDISLILPDVVRCTPGRVENLLNQTSPEKLVLAHMGGIKYWNQVEDRLIGKNLYLDTGFALGEMEDEQFLRMTRSHGADKVLFATDSPWKEQKQMVAHMKELGLEKEELELISYKNAQGLLGL</sequence>
<dbReference type="STRING" id="1619234.SAMN05421730_101155"/>
<proteinExistence type="predicted"/>
<dbReference type="EMBL" id="FMKA01000011">
    <property type="protein sequence ID" value="SCP97524.1"/>
    <property type="molecule type" value="Genomic_DNA"/>
</dbReference>
<feature type="domain" description="Amidohydrolase-related" evidence="1">
    <location>
        <begin position="76"/>
        <end position="170"/>
    </location>
</feature>
<evidence type="ECO:0000313" key="3">
    <source>
        <dbReference type="Proteomes" id="UP000199315"/>
    </source>
</evidence>